<feature type="non-terminal residue" evidence="2">
    <location>
        <position position="161"/>
    </location>
</feature>
<proteinExistence type="predicted"/>
<accession>A0A418FY83</accession>
<evidence type="ECO:0000313" key="2">
    <source>
        <dbReference type="EMBL" id="RHZ39737.1"/>
    </source>
</evidence>
<protein>
    <submittedName>
        <fullName evidence="2">Uncharacterized protein</fullName>
    </submittedName>
</protein>
<feature type="non-terminal residue" evidence="2">
    <location>
        <position position="1"/>
    </location>
</feature>
<name>A0A418FY83_APHAT</name>
<feature type="compositionally biased region" description="Polar residues" evidence="1">
    <location>
        <begin position="152"/>
        <end position="161"/>
    </location>
</feature>
<evidence type="ECO:0000313" key="3">
    <source>
        <dbReference type="Proteomes" id="UP000286510"/>
    </source>
</evidence>
<dbReference type="EMBL" id="QUTF01007328">
    <property type="protein sequence ID" value="RHZ39737.1"/>
    <property type="molecule type" value="Genomic_DNA"/>
</dbReference>
<comment type="caution">
    <text evidence="2">The sequence shown here is derived from an EMBL/GenBank/DDBJ whole genome shotgun (WGS) entry which is preliminary data.</text>
</comment>
<dbReference type="AlphaFoldDB" id="A0A418FY83"/>
<feature type="region of interest" description="Disordered" evidence="1">
    <location>
        <begin position="53"/>
        <end position="161"/>
    </location>
</feature>
<evidence type="ECO:0000256" key="1">
    <source>
        <dbReference type="SAM" id="MobiDB-lite"/>
    </source>
</evidence>
<dbReference type="Proteomes" id="UP000286510">
    <property type="component" value="Unassembled WGS sequence"/>
</dbReference>
<gene>
    <name evidence="2" type="ORF">DYB26_014785</name>
</gene>
<organism evidence="2 3">
    <name type="scientific">Aphanomyces astaci</name>
    <name type="common">Crayfish plague agent</name>
    <dbReference type="NCBI Taxonomy" id="112090"/>
    <lineage>
        <taxon>Eukaryota</taxon>
        <taxon>Sar</taxon>
        <taxon>Stramenopiles</taxon>
        <taxon>Oomycota</taxon>
        <taxon>Saprolegniomycetes</taxon>
        <taxon>Saprolegniales</taxon>
        <taxon>Verrucalvaceae</taxon>
        <taxon>Aphanomyces</taxon>
    </lineage>
</organism>
<feature type="compositionally biased region" description="Basic and acidic residues" evidence="1">
    <location>
        <begin position="93"/>
        <end position="134"/>
    </location>
</feature>
<sequence>AIAKSIRNHVDELIKLEKTAITRSCALVYASLSPTVKRDAAARIRYECYASSGPPGYAPSGHSGYASPDYGAYRDDQRGRSPFRQSASRYRSRSGDRYRDYREDRGYYCDDSGSYRDDRGSYRDDSGANQDDRHHRSRSRSAPLVDQGYAHQASTPQRGST</sequence>
<reference evidence="2 3" key="1">
    <citation type="submission" date="2018-08" db="EMBL/GenBank/DDBJ databases">
        <title>Aphanomyces genome sequencing and annotation.</title>
        <authorList>
            <person name="Minardi D."/>
            <person name="Oidtmann B."/>
            <person name="Van Der Giezen M."/>
            <person name="Studholme D.J."/>
        </authorList>
    </citation>
    <scope>NUCLEOTIDE SEQUENCE [LARGE SCALE GENOMIC DNA]</scope>
    <source>
        <strain evidence="2 3">FDL457</strain>
    </source>
</reference>